<accession>A0A1S6HJF0</accession>
<dbReference type="Proteomes" id="UP000189545">
    <property type="component" value="Chromosome"/>
</dbReference>
<keyword evidence="7" id="KW-1185">Reference proteome</keyword>
<proteinExistence type="predicted"/>
<feature type="transmembrane region" description="Helical" evidence="4">
    <location>
        <begin position="134"/>
        <end position="152"/>
    </location>
</feature>
<feature type="transmembrane region" description="Helical" evidence="4">
    <location>
        <begin position="452"/>
        <end position="473"/>
    </location>
</feature>
<gene>
    <name evidence="6" type="ORF">Sps_00435</name>
</gene>
<dbReference type="CDD" id="cd01949">
    <property type="entry name" value="GGDEF"/>
    <property type="match status" value="1"/>
</dbReference>
<dbReference type="EMBL" id="CP014782">
    <property type="protein sequence ID" value="AQS35640.1"/>
    <property type="molecule type" value="Genomic_DNA"/>
</dbReference>
<dbReference type="Gene3D" id="3.30.70.270">
    <property type="match status" value="1"/>
</dbReference>
<dbReference type="STRING" id="225848.Sps_00435"/>
<dbReference type="PANTHER" id="PTHR45138">
    <property type="entry name" value="REGULATORY COMPONENTS OF SENSORY TRANSDUCTION SYSTEM"/>
    <property type="match status" value="1"/>
</dbReference>
<dbReference type="PROSITE" id="PS50887">
    <property type="entry name" value="GGDEF"/>
    <property type="match status" value="1"/>
</dbReference>
<evidence type="ECO:0000256" key="2">
    <source>
        <dbReference type="ARBA" id="ARBA00012528"/>
    </source>
</evidence>
<evidence type="ECO:0000259" key="5">
    <source>
        <dbReference type="PROSITE" id="PS50887"/>
    </source>
</evidence>
<dbReference type="Pfam" id="PF00990">
    <property type="entry name" value="GGDEF"/>
    <property type="match status" value="1"/>
</dbReference>
<dbReference type="SMART" id="SM00267">
    <property type="entry name" value="GGDEF"/>
    <property type="match status" value="1"/>
</dbReference>
<keyword evidence="4" id="KW-0472">Membrane</keyword>
<keyword evidence="4" id="KW-0812">Transmembrane</keyword>
<dbReference type="EC" id="2.7.7.65" evidence="2"/>
<dbReference type="InterPro" id="IPR043128">
    <property type="entry name" value="Rev_trsase/Diguanyl_cyclase"/>
</dbReference>
<dbReference type="GO" id="GO:0052621">
    <property type="term" value="F:diguanylate cyclase activity"/>
    <property type="evidence" value="ECO:0007669"/>
    <property type="project" value="UniProtKB-EC"/>
</dbReference>
<feature type="transmembrane region" description="Helical" evidence="4">
    <location>
        <begin position="173"/>
        <end position="192"/>
    </location>
</feature>
<evidence type="ECO:0000256" key="3">
    <source>
        <dbReference type="ARBA" id="ARBA00034247"/>
    </source>
</evidence>
<organism evidence="6 7">
    <name type="scientific">Shewanella psychrophila</name>
    <dbReference type="NCBI Taxonomy" id="225848"/>
    <lineage>
        <taxon>Bacteria</taxon>
        <taxon>Pseudomonadati</taxon>
        <taxon>Pseudomonadota</taxon>
        <taxon>Gammaproteobacteria</taxon>
        <taxon>Alteromonadales</taxon>
        <taxon>Shewanellaceae</taxon>
        <taxon>Shewanella</taxon>
    </lineage>
</organism>
<feature type="transmembrane region" description="Helical" evidence="4">
    <location>
        <begin position="42"/>
        <end position="67"/>
    </location>
</feature>
<dbReference type="InterPro" id="IPR050469">
    <property type="entry name" value="Diguanylate_Cyclase"/>
</dbReference>
<feature type="transmembrane region" description="Helical" evidence="4">
    <location>
        <begin position="12"/>
        <end position="30"/>
    </location>
</feature>
<dbReference type="GO" id="GO:1902201">
    <property type="term" value="P:negative regulation of bacterial-type flagellum-dependent cell motility"/>
    <property type="evidence" value="ECO:0007669"/>
    <property type="project" value="TreeGrafter"/>
</dbReference>
<evidence type="ECO:0000313" key="6">
    <source>
        <dbReference type="EMBL" id="AQS35640.1"/>
    </source>
</evidence>
<dbReference type="InterPro" id="IPR000160">
    <property type="entry name" value="GGDEF_dom"/>
</dbReference>
<dbReference type="GO" id="GO:0005886">
    <property type="term" value="C:plasma membrane"/>
    <property type="evidence" value="ECO:0007669"/>
    <property type="project" value="TreeGrafter"/>
</dbReference>
<dbReference type="GO" id="GO:0043709">
    <property type="term" value="P:cell adhesion involved in single-species biofilm formation"/>
    <property type="evidence" value="ECO:0007669"/>
    <property type="project" value="TreeGrafter"/>
</dbReference>
<feature type="transmembrane region" description="Helical" evidence="4">
    <location>
        <begin position="100"/>
        <end position="119"/>
    </location>
</feature>
<protein>
    <recommendedName>
        <fullName evidence="2">diguanylate cyclase</fullName>
        <ecNumber evidence="2">2.7.7.65</ecNumber>
    </recommendedName>
</protein>
<dbReference type="OrthoDB" id="8572793at2"/>
<dbReference type="PANTHER" id="PTHR45138:SF9">
    <property type="entry name" value="DIGUANYLATE CYCLASE DGCM-RELATED"/>
    <property type="match status" value="1"/>
</dbReference>
<dbReference type="AlphaFoldDB" id="A0A1S6HJF0"/>
<dbReference type="CDD" id="cd12914">
    <property type="entry name" value="PDC1_DGC_like"/>
    <property type="match status" value="1"/>
</dbReference>
<dbReference type="InterPro" id="IPR029787">
    <property type="entry name" value="Nucleotide_cyclase"/>
</dbReference>
<comment type="catalytic activity">
    <reaction evidence="3">
        <text>2 GTP = 3',3'-c-di-GMP + 2 diphosphate</text>
        <dbReference type="Rhea" id="RHEA:24898"/>
        <dbReference type="ChEBI" id="CHEBI:33019"/>
        <dbReference type="ChEBI" id="CHEBI:37565"/>
        <dbReference type="ChEBI" id="CHEBI:58805"/>
        <dbReference type="EC" id="2.7.7.65"/>
    </reaction>
</comment>
<evidence type="ECO:0000256" key="4">
    <source>
        <dbReference type="SAM" id="Phobius"/>
    </source>
</evidence>
<dbReference type="KEGG" id="spsw:Sps_00435"/>
<comment type="cofactor">
    <cofactor evidence="1">
        <name>Mg(2+)</name>
        <dbReference type="ChEBI" id="CHEBI:18420"/>
    </cofactor>
</comment>
<reference evidence="6 7" key="1">
    <citation type="submission" date="2016-03" db="EMBL/GenBank/DDBJ databases">
        <title>Complete genome sequence of Shewanella psychrophila WP2, a deep sea bacterium isolated from west Pacific sediment.</title>
        <authorList>
            <person name="Xu G."/>
            <person name="Jian H."/>
        </authorList>
    </citation>
    <scope>NUCLEOTIDE SEQUENCE [LARGE SCALE GENOMIC DNA]</scope>
    <source>
        <strain evidence="6 7">WP2</strain>
    </source>
</reference>
<name>A0A1S6HJF0_9GAMM</name>
<feature type="domain" description="GGDEF" evidence="5">
    <location>
        <begin position="582"/>
        <end position="719"/>
    </location>
</feature>
<keyword evidence="4" id="KW-1133">Transmembrane helix</keyword>
<feature type="transmembrane region" description="Helical" evidence="4">
    <location>
        <begin position="73"/>
        <end position="88"/>
    </location>
</feature>
<dbReference type="FunFam" id="3.30.70.270:FF:000001">
    <property type="entry name" value="Diguanylate cyclase domain protein"/>
    <property type="match status" value="1"/>
</dbReference>
<evidence type="ECO:0000256" key="1">
    <source>
        <dbReference type="ARBA" id="ARBA00001946"/>
    </source>
</evidence>
<dbReference type="RefSeq" id="WP_077750969.1">
    <property type="nucleotide sequence ID" value="NZ_CP014782.1"/>
</dbReference>
<evidence type="ECO:0000313" key="7">
    <source>
        <dbReference type="Proteomes" id="UP000189545"/>
    </source>
</evidence>
<dbReference type="NCBIfam" id="TIGR00254">
    <property type="entry name" value="GGDEF"/>
    <property type="match status" value="1"/>
</dbReference>
<dbReference type="Gene3D" id="3.30.450.20">
    <property type="entry name" value="PAS domain"/>
    <property type="match status" value="1"/>
</dbReference>
<sequence length="728" mass="82237">MFQINRQHFKFSLFLGILGLIANLYPIPLFGNVQLILGNSAFVIVAILLGPWYALLTALVCSIGLFISWSSPHVFLIFSLEAIWLGFARRKDIYSLYADIGYWLLLGMPLFVLYASIFSELPESHLSFITLKQGINGLICAAVGSLAVTVISELWQLKDKVKDKKRRSFNAQLTYSFSLVLTISLLGSALIFNHQVIIKQQESLKRNLHDSVTHLGLATEVFLETHTRAIDNASRWLSLSGAEKISGWQSKLVKLHQSYPGFATMLVTNADARIIAASPLSALGVNKVLNKEISVEDRHYFQEAFFNQITYTSPAFLGRGFGADPIVAISAPFYRSNEPDKPTGIIEGSLDLTTFAQIEQANEVYQDQSMILVDEAGRVIYASDKLGLAPLSEFMWAESGKDYKTSLSMLNLRDIENPNPEFVYDSYALDNQWKLYVVKPFSPLLKLLESQYLTTFAVLILSIIITVLVTRVLSIRLTQPLSVIANKFAEHGHSKAADYHINEESPIEFLNLYQSIKKSKQELISYQLELEEKVAIRTFELEKANAKLQILVEKDELTSLYNRRYAEAKFRSTQDFCQRSDEVMAVGILDIDNFKSINDTYGHQGGDECLRVLSREMKKYFKRDTDVIARYGGEEFLLILPFCNVLMIEAHLNEFKDKVQGLVIINPNDKRPISMTVSIGALVNNARYSTELDVWFKQADINLYQAKNQGRDKVIISMPKPSDKKVTV</sequence>
<dbReference type="SUPFAM" id="SSF55073">
    <property type="entry name" value="Nucleotide cyclase"/>
    <property type="match status" value="1"/>
</dbReference>